<dbReference type="AlphaFoldDB" id="A0A699IN48"/>
<proteinExistence type="predicted"/>
<feature type="non-terminal residue" evidence="1">
    <location>
        <position position="1"/>
    </location>
</feature>
<evidence type="ECO:0008006" key="2">
    <source>
        <dbReference type="Google" id="ProtNLM"/>
    </source>
</evidence>
<comment type="caution">
    <text evidence="1">The sequence shown here is derived from an EMBL/GenBank/DDBJ whole genome shotgun (WGS) entry which is preliminary data.</text>
</comment>
<evidence type="ECO:0000313" key="1">
    <source>
        <dbReference type="EMBL" id="GEZ65111.1"/>
    </source>
</evidence>
<dbReference type="EMBL" id="BKCJ010305454">
    <property type="protein sequence ID" value="GEZ65111.1"/>
    <property type="molecule type" value="Genomic_DNA"/>
</dbReference>
<protein>
    <recommendedName>
        <fullName evidence="2">Reverse transcriptase domain-containing protein</fullName>
    </recommendedName>
</protein>
<accession>A0A699IN48</accession>
<reference evidence="1" key="1">
    <citation type="journal article" date="2019" name="Sci. Rep.">
        <title>Draft genome of Tanacetum cinerariifolium, the natural source of mosquito coil.</title>
        <authorList>
            <person name="Yamashiro T."/>
            <person name="Shiraishi A."/>
            <person name="Satake H."/>
            <person name="Nakayama K."/>
        </authorList>
    </citation>
    <scope>NUCLEOTIDE SEQUENCE</scope>
</reference>
<name>A0A699IN48_TANCI</name>
<sequence>ADGEAMEGEDISILNSLIRHEKVLEKMKLPITTIKQFKEYIGSGETLLCENLCSRVKLDIQGLSMEVADYGIHPMGDAIYIARDESLRIKRISLCHMNGAHYGYDCLPQVPVISNMDSCYNQSFDNVPQTSPTKFPQALQTLCEKINKYVQEKQEENNIIEEQSPKVSSQYWKTPIFFDDDDDDDEESSIPLRDIIYELPLSVAIAPDFPITDSLSMGDEHLSTIPEKELDKVIKSSVEDLFPIPCESKDLSDIESECDVLICDDFKTFSNPLFESYDDSTSSDDKSFSDDDVLKENFKIYSNPLFDEEVCKTHMKNTINLKFSFTSMNS</sequence>
<organism evidence="1">
    <name type="scientific">Tanacetum cinerariifolium</name>
    <name type="common">Dalmatian daisy</name>
    <name type="synonym">Chrysanthemum cinerariifolium</name>
    <dbReference type="NCBI Taxonomy" id="118510"/>
    <lineage>
        <taxon>Eukaryota</taxon>
        <taxon>Viridiplantae</taxon>
        <taxon>Streptophyta</taxon>
        <taxon>Embryophyta</taxon>
        <taxon>Tracheophyta</taxon>
        <taxon>Spermatophyta</taxon>
        <taxon>Magnoliopsida</taxon>
        <taxon>eudicotyledons</taxon>
        <taxon>Gunneridae</taxon>
        <taxon>Pentapetalae</taxon>
        <taxon>asterids</taxon>
        <taxon>campanulids</taxon>
        <taxon>Asterales</taxon>
        <taxon>Asteraceae</taxon>
        <taxon>Asteroideae</taxon>
        <taxon>Anthemideae</taxon>
        <taxon>Anthemidinae</taxon>
        <taxon>Tanacetum</taxon>
    </lineage>
</organism>
<gene>
    <name evidence="1" type="ORF">Tci_537084</name>
</gene>